<evidence type="ECO:0000259" key="1">
    <source>
        <dbReference type="Pfam" id="PF09346"/>
    </source>
</evidence>
<name>A0ABU5EUY6_9BACT</name>
<gene>
    <name evidence="2" type="ORF">R5W23_006316</name>
</gene>
<feature type="domain" description="Knr4/Smi1-like" evidence="1">
    <location>
        <begin position="92"/>
        <end position="236"/>
    </location>
</feature>
<evidence type="ECO:0000313" key="3">
    <source>
        <dbReference type="Proteomes" id="UP001272242"/>
    </source>
</evidence>
<reference evidence="3" key="1">
    <citation type="journal article" date="2023" name="Mar. Drugs">
        <title>Gemmata algarum, a Novel Planctomycete Isolated from an Algal Mat, Displays Antimicrobial Activity.</title>
        <authorList>
            <person name="Kumar G."/>
            <person name="Kallscheuer N."/>
            <person name="Kashif M."/>
            <person name="Ahamad S."/>
            <person name="Jagadeeshwari U."/>
            <person name="Pannikurungottu S."/>
            <person name="Haufschild T."/>
            <person name="Kabuu M."/>
            <person name="Sasikala C."/>
            <person name="Jogler C."/>
            <person name="Ramana C."/>
        </authorList>
    </citation>
    <scope>NUCLEOTIDE SEQUENCE [LARGE SCALE GENOMIC DNA]</scope>
    <source>
        <strain evidence="3">JC673</strain>
    </source>
</reference>
<proteinExistence type="predicted"/>
<dbReference type="InterPro" id="IPR014338">
    <property type="entry name" value="CHP02996_rpt-companion-dom"/>
</dbReference>
<dbReference type="NCBIfam" id="TIGR02996">
    <property type="entry name" value="rpt_mate_G_obs"/>
    <property type="match status" value="1"/>
</dbReference>
<dbReference type="RefSeq" id="WP_320685934.1">
    <property type="nucleotide sequence ID" value="NZ_JAXBLV010000088.1"/>
</dbReference>
<dbReference type="EMBL" id="JAXBLV010000088">
    <property type="protein sequence ID" value="MDY3559113.1"/>
    <property type="molecule type" value="Genomic_DNA"/>
</dbReference>
<comment type="caution">
    <text evidence="2">The sequence shown here is derived from an EMBL/GenBank/DDBJ whole genome shotgun (WGS) entry which is preliminary data.</text>
</comment>
<sequence>MSEDEAFIRAIVDGPGDDTPRLVYADWLDDRADPRGPYLRAEQAFAREPSPKALRAAKKLAKPLDSLWVARVSRPPLGVCYDRFAKPSAEPPVTPDELDGAAESLGAALPEQLRALLLNYSLGSVLGRLGGYLVLPASGDRAERALDDLVCYIDPDSIDGWVNCELIDRTWHLRDEFNLNERFVFLAGNNGYDDAIVVSCRGRDRGSVYLMDEEKMYANPRAGVARVAASIGEFLSILSLKSYQKIHKDS</sequence>
<dbReference type="InterPro" id="IPR037883">
    <property type="entry name" value="Knr4/Smi1-like_sf"/>
</dbReference>
<dbReference type="InterPro" id="IPR018958">
    <property type="entry name" value="Knr4/Smi1-like_dom"/>
</dbReference>
<dbReference type="Proteomes" id="UP001272242">
    <property type="component" value="Unassembled WGS sequence"/>
</dbReference>
<organism evidence="2 3">
    <name type="scientific">Gemmata algarum</name>
    <dbReference type="NCBI Taxonomy" id="2975278"/>
    <lineage>
        <taxon>Bacteria</taxon>
        <taxon>Pseudomonadati</taxon>
        <taxon>Planctomycetota</taxon>
        <taxon>Planctomycetia</taxon>
        <taxon>Gemmatales</taxon>
        <taxon>Gemmataceae</taxon>
        <taxon>Gemmata</taxon>
    </lineage>
</organism>
<dbReference type="Gene3D" id="3.40.1580.10">
    <property type="entry name" value="SMI1/KNR4-like"/>
    <property type="match status" value="1"/>
</dbReference>
<protein>
    <submittedName>
        <fullName evidence="2">TIGR02996 domain-containing protein</fullName>
    </submittedName>
</protein>
<dbReference type="Pfam" id="PF09346">
    <property type="entry name" value="SMI1_KNR4"/>
    <property type="match status" value="1"/>
</dbReference>
<evidence type="ECO:0000313" key="2">
    <source>
        <dbReference type="EMBL" id="MDY3559113.1"/>
    </source>
</evidence>
<keyword evidence="3" id="KW-1185">Reference proteome</keyword>
<dbReference type="SUPFAM" id="SSF160631">
    <property type="entry name" value="SMI1/KNR4-like"/>
    <property type="match status" value="1"/>
</dbReference>
<accession>A0ABU5EUY6</accession>